<dbReference type="EMBL" id="KK112357">
    <property type="protein sequence ID" value="KFM57436.1"/>
    <property type="molecule type" value="Genomic_DNA"/>
</dbReference>
<gene>
    <name evidence="2" type="ORF">X975_07742</name>
</gene>
<feature type="non-terminal residue" evidence="2">
    <location>
        <position position="156"/>
    </location>
</feature>
<organism evidence="2 3">
    <name type="scientific">Stegodyphus mimosarum</name>
    <name type="common">African social velvet spider</name>
    <dbReference type="NCBI Taxonomy" id="407821"/>
    <lineage>
        <taxon>Eukaryota</taxon>
        <taxon>Metazoa</taxon>
        <taxon>Ecdysozoa</taxon>
        <taxon>Arthropoda</taxon>
        <taxon>Chelicerata</taxon>
        <taxon>Arachnida</taxon>
        <taxon>Araneae</taxon>
        <taxon>Araneomorphae</taxon>
        <taxon>Entelegynae</taxon>
        <taxon>Eresoidea</taxon>
        <taxon>Eresidae</taxon>
        <taxon>Stegodyphus</taxon>
    </lineage>
</organism>
<dbReference type="OrthoDB" id="8825892at2759"/>
<feature type="region of interest" description="Disordered" evidence="1">
    <location>
        <begin position="1"/>
        <end position="28"/>
    </location>
</feature>
<sequence>MPLKKDTDDIPDSTVESPDVIPNTNESQVYLTDTGEITAKDETTYEFFKSKDYPYDYITAVRSQNSAPREEEITYAELAHKEQQCPAVNRMHPPTEYAELDFQRRIGPYQWPPSTRQETVTRTSLEAGEFPLTGSSSQKSKESLHIPETTTETTPL</sequence>
<evidence type="ECO:0000313" key="2">
    <source>
        <dbReference type="EMBL" id="KFM57436.1"/>
    </source>
</evidence>
<name>A0A087SX47_STEMI</name>
<accession>A0A087SX47</accession>
<dbReference type="Proteomes" id="UP000054359">
    <property type="component" value="Unassembled WGS sequence"/>
</dbReference>
<evidence type="ECO:0000313" key="3">
    <source>
        <dbReference type="Proteomes" id="UP000054359"/>
    </source>
</evidence>
<protein>
    <submittedName>
        <fullName evidence="2">Uncharacterized protein</fullName>
    </submittedName>
</protein>
<keyword evidence="3" id="KW-1185">Reference proteome</keyword>
<proteinExistence type="predicted"/>
<dbReference type="AlphaFoldDB" id="A0A087SX47"/>
<feature type="region of interest" description="Disordered" evidence="1">
    <location>
        <begin position="109"/>
        <end position="156"/>
    </location>
</feature>
<reference evidence="2 3" key="1">
    <citation type="submission" date="2013-11" db="EMBL/GenBank/DDBJ databases">
        <title>Genome sequencing of Stegodyphus mimosarum.</title>
        <authorList>
            <person name="Bechsgaard J."/>
        </authorList>
    </citation>
    <scope>NUCLEOTIDE SEQUENCE [LARGE SCALE GENOMIC DNA]</scope>
</reference>
<feature type="compositionally biased region" description="Polar residues" evidence="1">
    <location>
        <begin position="112"/>
        <end position="124"/>
    </location>
</feature>
<evidence type="ECO:0000256" key="1">
    <source>
        <dbReference type="SAM" id="MobiDB-lite"/>
    </source>
</evidence>